<protein>
    <submittedName>
        <fullName evidence="1">Uncharacterized protein</fullName>
    </submittedName>
</protein>
<accession>A0A2P2PVV3</accession>
<reference evidence="1" key="1">
    <citation type="submission" date="2018-02" db="EMBL/GenBank/DDBJ databases">
        <title>Rhizophora mucronata_Transcriptome.</title>
        <authorList>
            <person name="Meera S.P."/>
            <person name="Sreeshan A."/>
            <person name="Augustine A."/>
        </authorList>
    </citation>
    <scope>NUCLEOTIDE SEQUENCE</scope>
    <source>
        <tissue evidence="1">Leaf</tissue>
    </source>
</reference>
<dbReference type="EMBL" id="GGEC01078390">
    <property type="protein sequence ID" value="MBX58874.1"/>
    <property type="molecule type" value="Transcribed_RNA"/>
</dbReference>
<organism evidence="1">
    <name type="scientific">Rhizophora mucronata</name>
    <name type="common">Asiatic mangrove</name>
    <dbReference type="NCBI Taxonomy" id="61149"/>
    <lineage>
        <taxon>Eukaryota</taxon>
        <taxon>Viridiplantae</taxon>
        <taxon>Streptophyta</taxon>
        <taxon>Embryophyta</taxon>
        <taxon>Tracheophyta</taxon>
        <taxon>Spermatophyta</taxon>
        <taxon>Magnoliopsida</taxon>
        <taxon>eudicotyledons</taxon>
        <taxon>Gunneridae</taxon>
        <taxon>Pentapetalae</taxon>
        <taxon>rosids</taxon>
        <taxon>fabids</taxon>
        <taxon>Malpighiales</taxon>
        <taxon>Rhizophoraceae</taxon>
        <taxon>Rhizophora</taxon>
    </lineage>
</organism>
<name>A0A2P2PVV3_RHIMU</name>
<evidence type="ECO:0000313" key="1">
    <source>
        <dbReference type="EMBL" id="MBX58874.1"/>
    </source>
</evidence>
<sequence length="27" mass="3175">MKLAEIKTCYCSMNCFNYSKHVSNIFV</sequence>
<dbReference type="AlphaFoldDB" id="A0A2P2PVV3"/>
<proteinExistence type="predicted"/>